<organism evidence="1">
    <name type="scientific">Tanacetum cinerariifolium</name>
    <name type="common">Dalmatian daisy</name>
    <name type="synonym">Chrysanthemum cinerariifolium</name>
    <dbReference type="NCBI Taxonomy" id="118510"/>
    <lineage>
        <taxon>Eukaryota</taxon>
        <taxon>Viridiplantae</taxon>
        <taxon>Streptophyta</taxon>
        <taxon>Embryophyta</taxon>
        <taxon>Tracheophyta</taxon>
        <taxon>Spermatophyta</taxon>
        <taxon>Magnoliopsida</taxon>
        <taxon>eudicotyledons</taxon>
        <taxon>Gunneridae</taxon>
        <taxon>Pentapetalae</taxon>
        <taxon>asterids</taxon>
        <taxon>campanulids</taxon>
        <taxon>Asterales</taxon>
        <taxon>Asteraceae</taxon>
        <taxon>Asteroideae</taxon>
        <taxon>Anthemideae</taxon>
        <taxon>Anthemidinae</taxon>
        <taxon>Tanacetum</taxon>
    </lineage>
</organism>
<reference evidence="1" key="1">
    <citation type="journal article" date="2019" name="Sci. Rep.">
        <title>Draft genome of Tanacetum cinerariifolium, the natural source of mosquito coil.</title>
        <authorList>
            <person name="Yamashiro T."/>
            <person name="Shiraishi A."/>
            <person name="Satake H."/>
            <person name="Nakayama K."/>
        </authorList>
    </citation>
    <scope>NUCLEOTIDE SEQUENCE</scope>
</reference>
<proteinExistence type="predicted"/>
<evidence type="ECO:0000313" key="1">
    <source>
        <dbReference type="EMBL" id="GFA62427.1"/>
    </source>
</evidence>
<protein>
    <submittedName>
        <fullName evidence="1">Uncharacterized protein</fullName>
    </submittedName>
</protein>
<accession>A0A699JZ52</accession>
<gene>
    <name evidence="1" type="ORF">Tci_634399</name>
</gene>
<dbReference type="EMBL" id="BKCJ010457252">
    <property type="protein sequence ID" value="GFA62427.1"/>
    <property type="molecule type" value="Genomic_DNA"/>
</dbReference>
<sequence>MKVEESLNAIFDESSLPTKLSPLVDDGVGEEEAITKNTKIVNINNEEDESIEVDELVNIK</sequence>
<feature type="non-terminal residue" evidence="1">
    <location>
        <position position="60"/>
    </location>
</feature>
<dbReference type="AlphaFoldDB" id="A0A699JZ52"/>
<comment type="caution">
    <text evidence="1">The sequence shown here is derived from an EMBL/GenBank/DDBJ whole genome shotgun (WGS) entry which is preliminary data.</text>
</comment>
<name>A0A699JZ52_TANCI</name>